<gene>
    <name evidence="2" type="ORF">C440_11578</name>
</gene>
<keyword evidence="3" id="KW-1185">Reference proteome</keyword>
<feature type="transmembrane region" description="Helical" evidence="1">
    <location>
        <begin position="124"/>
        <end position="140"/>
    </location>
</feature>
<feature type="transmembrane region" description="Helical" evidence="1">
    <location>
        <begin position="197"/>
        <end position="218"/>
    </location>
</feature>
<dbReference type="InterPro" id="IPR002749">
    <property type="entry name" value="DUF63"/>
</dbReference>
<dbReference type="PANTHER" id="PTHR40700">
    <property type="entry name" value="HYPOTHETICAL MEMBRANE PROTEIN, CONSERVED, DUF63 FAMILY"/>
    <property type="match status" value="1"/>
</dbReference>
<proteinExistence type="predicted"/>
<reference evidence="2 3" key="1">
    <citation type="journal article" date="2014" name="PLoS Genet.">
        <title>Phylogenetically driven sequencing of extremely halophilic archaea reveals strategies for static and dynamic osmo-response.</title>
        <authorList>
            <person name="Becker E.A."/>
            <person name="Seitzer P.M."/>
            <person name="Tritt A."/>
            <person name="Larsen D."/>
            <person name="Krusor M."/>
            <person name="Yao A.I."/>
            <person name="Wu D."/>
            <person name="Madern D."/>
            <person name="Eisen J.A."/>
            <person name="Darling A.E."/>
            <person name="Facciotti M.T."/>
        </authorList>
    </citation>
    <scope>NUCLEOTIDE SEQUENCE [LARGE SCALE GENOMIC DNA]</scope>
    <source>
        <strain evidence="2 3">ATCC BAA-1512</strain>
    </source>
</reference>
<keyword evidence="1" id="KW-1133">Transmembrane helix</keyword>
<dbReference type="STRING" id="662479.C440_11578"/>
<keyword evidence="1" id="KW-0812">Transmembrane</keyword>
<keyword evidence="1" id="KW-0472">Membrane</keyword>
<feature type="transmembrane region" description="Helical" evidence="1">
    <location>
        <begin position="160"/>
        <end position="185"/>
    </location>
</feature>
<dbReference type="PATRIC" id="fig|662479.7.peg.2350"/>
<dbReference type="PANTHER" id="PTHR40700:SF1">
    <property type="entry name" value="DUF63 DOMAIN-CONTAINING PROTEIN"/>
    <property type="match status" value="1"/>
</dbReference>
<dbReference type="Proteomes" id="UP000011550">
    <property type="component" value="Unassembled WGS sequence"/>
</dbReference>
<organism evidence="2 3">
    <name type="scientific">Haloferax mucosum ATCC BAA-1512</name>
    <dbReference type="NCBI Taxonomy" id="662479"/>
    <lineage>
        <taxon>Archaea</taxon>
        <taxon>Methanobacteriati</taxon>
        <taxon>Methanobacteriota</taxon>
        <taxon>Stenosarchaea group</taxon>
        <taxon>Halobacteria</taxon>
        <taxon>Halobacteriales</taxon>
        <taxon>Haloferacaceae</taxon>
        <taxon>Haloferax</taxon>
    </lineage>
</organism>
<name>M0IFL5_9EURY</name>
<dbReference type="EMBL" id="AOLN01000013">
    <property type="protein sequence ID" value="ELZ94259.1"/>
    <property type="molecule type" value="Genomic_DNA"/>
</dbReference>
<evidence type="ECO:0000313" key="2">
    <source>
        <dbReference type="EMBL" id="ELZ94259.1"/>
    </source>
</evidence>
<feature type="transmembrane region" description="Helical" evidence="1">
    <location>
        <begin position="95"/>
        <end position="112"/>
    </location>
</feature>
<evidence type="ECO:0008006" key="4">
    <source>
        <dbReference type="Google" id="ProtNLM"/>
    </source>
</evidence>
<protein>
    <recommendedName>
        <fullName evidence="4">DUF63 family protein</fullName>
    </recommendedName>
</protein>
<comment type="caution">
    <text evidence="2">The sequence shown here is derived from an EMBL/GenBank/DDBJ whole genome shotgun (WGS) entry which is preliminary data.</text>
</comment>
<accession>M0IFL5</accession>
<feature type="transmembrane region" description="Helical" evidence="1">
    <location>
        <begin position="352"/>
        <end position="369"/>
    </location>
</feature>
<feature type="transmembrane region" description="Helical" evidence="1">
    <location>
        <begin position="230"/>
        <end position="249"/>
    </location>
</feature>
<dbReference type="Pfam" id="PF01889">
    <property type="entry name" value="DUF63"/>
    <property type="match status" value="1"/>
</dbReference>
<dbReference type="AlphaFoldDB" id="M0IFL5"/>
<feature type="transmembrane region" description="Helical" evidence="1">
    <location>
        <begin position="316"/>
        <end position="340"/>
    </location>
</feature>
<feature type="transmembrane region" description="Helical" evidence="1">
    <location>
        <begin position="15"/>
        <end position="34"/>
    </location>
</feature>
<dbReference type="OrthoDB" id="84937at2157"/>
<dbReference type="RefSeq" id="WP_008320633.1">
    <property type="nucleotide sequence ID" value="NZ_AOLN01000013.1"/>
</dbReference>
<evidence type="ECO:0000256" key="1">
    <source>
        <dbReference type="SAM" id="Phobius"/>
    </source>
</evidence>
<sequence>MATVAERVGLDPERLWGVGVVALLVALVGGSLAFPRVVYDGFIWHYFWGPVQADANSAVCAVRAGGVTQYLDSASACAAAAEPVAYPGYTLVSEVGYMVTLIIALTGVVFLLRRLDIGEDPRFFFALVPFMFFGGAFRVVEDANDTPGVADALITYPLNTLVISPVIYVTVFAITLVAVVGAVVAERRGVIGDYMKLLFGVGSAVLAVTLGYLLWAGLTGAQGATFYPQVLLVILAGATVAAAATWWLIERFKPEINAGTGRIGLVVIWGHAIDGVANVVGLDWMTALGAGNNLIPKHPVNKAVVDFTVSTLPEPIFAITGGAWPFLLVKLVAATAVVWVFDEQIFEESPRYAILLLIAVLAVGLGPGSRDMLRATFGV</sequence>
<evidence type="ECO:0000313" key="3">
    <source>
        <dbReference type="Proteomes" id="UP000011550"/>
    </source>
</evidence>
<feature type="transmembrane region" description="Helical" evidence="1">
    <location>
        <begin position="261"/>
        <end position="282"/>
    </location>
</feature>